<dbReference type="Gene3D" id="3.90.1150.10">
    <property type="entry name" value="Aspartate Aminotransferase, domain 1"/>
    <property type="match status" value="1"/>
</dbReference>
<dbReference type="Gene3D" id="3.40.640.10">
    <property type="entry name" value="Type I PLP-dependent aspartate aminotransferase-like (Major domain)"/>
    <property type="match status" value="1"/>
</dbReference>
<sequence>MINIPYGRQEISQADIEAVQSVLISDWLTQGPVIANFEQSVAKYCGAKYAVAVSNATAALHLACLAFKLGPGDYLWTSPNTFVASANCALYCGAKVDFVDVDVQTFNISVAALSAKLEQAERTGTLPKVLVPVHFAGQSCEMSELRKLSQQYGFYLLEDASHAIGGSYQGSKVGACEYSDVTVFSFHPVKIITSGEGGMVLTNDEQLYQALLRLRSHGITRDPRFLQGESDGPWCYQQLDLGYNYRMTDMQAALGLSQMQRLDEFVAIRRRRVDAYRLALADLPLRLPESLMGVEPAWHLQVVSLDDPAWRKPVFDALRAIGIQVNVHYQPVYLQPYYRQLGFSPGLCPEAERYYHGALTLPLYPGMSDQDFDFIVSSFRNILSEIAL</sequence>
<evidence type="ECO:0000256" key="4">
    <source>
        <dbReference type="RuleBase" id="RU004508"/>
    </source>
</evidence>
<dbReference type="PANTHER" id="PTHR30244">
    <property type="entry name" value="TRANSAMINASE"/>
    <property type="match status" value="1"/>
</dbReference>
<dbReference type="Proteomes" id="UP000192721">
    <property type="component" value="Unassembled WGS sequence"/>
</dbReference>
<evidence type="ECO:0000256" key="3">
    <source>
        <dbReference type="PIRSR" id="PIRSR000390-2"/>
    </source>
</evidence>
<dbReference type="InterPro" id="IPR020026">
    <property type="entry name" value="PseC"/>
</dbReference>
<dbReference type="GO" id="GO:0008483">
    <property type="term" value="F:transaminase activity"/>
    <property type="evidence" value="ECO:0007669"/>
    <property type="project" value="TreeGrafter"/>
</dbReference>
<dbReference type="PIRSF" id="PIRSF000390">
    <property type="entry name" value="PLP_StrS"/>
    <property type="match status" value="1"/>
</dbReference>
<dbReference type="Pfam" id="PF01041">
    <property type="entry name" value="DegT_DnrJ_EryC1"/>
    <property type="match status" value="1"/>
</dbReference>
<evidence type="ECO:0000256" key="1">
    <source>
        <dbReference type="ARBA" id="ARBA00037999"/>
    </source>
</evidence>
<proteinExistence type="inferred from homology"/>
<dbReference type="CDD" id="cd00616">
    <property type="entry name" value="AHBA_syn"/>
    <property type="match status" value="1"/>
</dbReference>
<dbReference type="SUPFAM" id="SSF53383">
    <property type="entry name" value="PLP-dependent transferases"/>
    <property type="match status" value="1"/>
</dbReference>
<name>A0A1W0D6N8_9NEIS</name>
<feature type="active site" description="Proton acceptor" evidence="2">
    <location>
        <position position="190"/>
    </location>
</feature>
<dbReference type="InterPro" id="IPR015422">
    <property type="entry name" value="PyrdxlP-dep_Trfase_small"/>
</dbReference>
<protein>
    <submittedName>
        <fullName evidence="5">UDP-4-amino-4, 6-dideoxy-N-acetyl-beta-L-altrosamine transaminase</fullName>
    </submittedName>
</protein>
<comment type="similarity">
    <text evidence="1 4">Belongs to the DegT/DnrJ/EryC1 family.</text>
</comment>
<dbReference type="RefSeq" id="WP_081554790.1">
    <property type="nucleotide sequence ID" value="NZ_MUKV01000004.1"/>
</dbReference>
<dbReference type="AlphaFoldDB" id="A0A1W0D6N8"/>
<dbReference type="PANTHER" id="PTHR30244:SF34">
    <property type="entry name" value="DTDP-4-AMINO-4,6-DIDEOXYGALACTOSE TRANSAMINASE"/>
    <property type="match status" value="1"/>
</dbReference>
<feature type="modified residue" description="N6-(pyridoxal phosphate)lysine" evidence="3">
    <location>
        <position position="190"/>
    </location>
</feature>
<dbReference type="EMBL" id="MUKV01000004">
    <property type="protein sequence ID" value="OQS42705.1"/>
    <property type="molecule type" value="Genomic_DNA"/>
</dbReference>
<reference evidence="5 6" key="1">
    <citation type="submission" date="2017-02" db="EMBL/GenBank/DDBJ databases">
        <title>Chromobacterium haemolyticum H5244.</title>
        <authorList>
            <person name="Gulvik C.A."/>
        </authorList>
    </citation>
    <scope>NUCLEOTIDE SEQUENCE [LARGE SCALE GENOMIC DNA]</scope>
    <source>
        <strain evidence="5 6">H5244</strain>
    </source>
</reference>
<evidence type="ECO:0000313" key="6">
    <source>
        <dbReference type="Proteomes" id="UP000192721"/>
    </source>
</evidence>
<dbReference type="GO" id="GO:0030170">
    <property type="term" value="F:pyridoxal phosphate binding"/>
    <property type="evidence" value="ECO:0007669"/>
    <property type="project" value="TreeGrafter"/>
</dbReference>
<dbReference type="InterPro" id="IPR015424">
    <property type="entry name" value="PyrdxlP-dep_Trfase"/>
</dbReference>
<gene>
    <name evidence="5" type="ORF">B0T45_04870</name>
</gene>
<dbReference type="InterPro" id="IPR015421">
    <property type="entry name" value="PyrdxlP-dep_Trfase_major"/>
</dbReference>
<dbReference type="GO" id="GO:0000271">
    <property type="term" value="P:polysaccharide biosynthetic process"/>
    <property type="evidence" value="ECO:0007669"/>
    <property type="project" value="TreeGrafter"/>
</dbReference>
<accession>A0A1W0D6N8</accession>
<keyword evidence="3 4" id="KW-0663">Pyridoxal phosphate</keyword>
<organism evidence="5 6">
    <name type="scientific">Chromobacterium haemolyticum</name>
    <dbReference type="NCBI Taxonomy" id="394935"/>
    <lineage>
        <taxon>Bacteria</taxon>
        <taxon>Pseudomonadati</taxon>
        <taxon>Pseudomonadota</taxon>
        <taxon>Betaproteobacteria</taxon>
        <taxon>Neisseriales</taxon>
        <taxon>Chromobacteriaceae</taxon>
        <taxon>Chromobacterium</taxon>
    </lineage>
</organism>
<dbReference type="InterPro" id="IPR000653">
    <property type="entry name" value="DegT/StrS_aminotransferase"/>
</dbReference>
<evidence type="ECO:0000313" key="5">
    <source>
        <dbReference type="EMBL" id="OQS42705.1"/>
    </source>
</evidence>
<dbReference type="NCBIfam" id="TIGR03588">
    <property type="entry name" value="PseC"/>
    <property type="match status" value="1"/>
</dbReference>
<evidence type="ECO:0000256" key="2">
    <source>
        <dbReference type="PIRSR" id="PIRSR000390-1"/>
    </source>
</evidence>
<comment type="caution">
    <text evidence="5">The sequence shown here is derived from an EMBL/GenBank/DDBJ whole genome shotgun (WGS) entry which is preliminary data.</text>
</comment>